<proteinExistence type="predicted"/>
<dbReference type="EMBL" id="MN739949">
    <property type="protein sequence ID" value="QHT79484.1"/>
    <property type="molecule type" value="Genomic_DNA"/>
</dbReference>
<evidence type="ECO:0000313" key="1">
    <source>
        <dbReference type="EMBL" id="QHT79484.1"/>
    </source>
</evidence>
<accession>A0A6C0HG99</accession>
<organism evidence="1">
    <name type="scientific">viral metagenome</name>
    <dbReference type="NCBI Taxonomy" id="1070528"/>
    <lineage>
        <taxon>unclassified sequences</taxon>
        <taxon>metagenomes</taxon>
        <taxon>organismal metagenomes</taxon>
    </lineage>
</organism>
<name>A0A6C0HG99_9ZZZZ</name>
<protein>
    <submittedName>
        <fullName evidence="1">Uncharacterized protein</fullName>
    </submittedName>
</protein>
<reference evidence="1" key="1">
    <citation type="journal article" date="2020" name="Nature">
        <title>Giant virus diversity and host interactions through global metagenomics.</title>
        <authorList>
            <person name="Schulz F."/>
            <person name="Roux S."/>
            <person name="Paez-Espino D."/>
            <person name="Jungbluth S."/>
            <person name="Walsh D.A."/>
            <person name="Denef V.J."/>
            <person name="McMahon K.D."/>
            <person name="Konstantinidis K.T."/>
            <person name="Eloe-Fadrosh E.A."/>
            <person name="Kyrpides N.C."/>
            <person name="Woyke T."/>
        </authorList>
    </citation>
    <scope>NUCLEOTIDE SEQUENCE</scope>
    <source>
        <strain evidence="1">GVMAG-M-3300023184-101</strain>
    </source>
</reference>
<sequence length="191" mass="21642">MNLMADKVDEAAAATVNNSIEHTSILEYLTNPAYYSIINKNNKSNTTITNNKEDVRFYRKRIIALTKDMLKGIIPSTGLKEIHDDYVKSLITYFKIVDKTDIIQDQYDKEEETLTDIGDIDIQKSDIQKYDNIDLQGFGLGGRAPSLNNYVVKTSTHQETRIIPVKLEVDLNSASLKTKGIKPKKLKKTDI</sequence>
<dbReference type="AlphaFoldDB" id="A0A6C0HG99"/>